<dbReference type="SUPFAM" id="SSF49599">
    <property type="entry name" value="TRAF domain-like"/>
    <property type="match status" value="1"/>
</dbReference>
<comment type="caution">
    <text evidence="2">The sequence shown here is derived from an EMBL/GenBank/DDBJ whole genome shotgun (WGS) entry which is preliminary data.</text>
</comment>
<organism evidence="2 3">
    <name type="scientific">Reticulomyxa filosa</name>
    <dbReference type="NCBI Taxonomy" id="46433"/>
    <lineage>
        <taxon>Eukaryota</taxon>
        <taxon>Sar</taxon>
        <taxon>Rhizaria</taxon>
        <taxon>Retaria</taxon>
        <taxon>Foraminifera</taxon>
        <taxon>Monothalamids</taxon>
        <taxon>Reticulomyxidae</taxon>
        <taxon>Reticulomyxa</taxon>
    </lineage>
</organism>
<protein>
    <submittedName>
        <fullName evidence="2">Uncharacterized protein</fullName>
    </submittedName>
</protein>
<dbReference type="AlphaFoldDB" id="X6NKF0"/>
<keyword evidence="3" id="KW-1185">Reference proteome</keyword>
<sequence length="234" mass="26793">MCAWGWTKKKRNNGVSENRGPTSDKGNLENEKGLQKTEEELCVETKTNSITHFVNWQIDGRSLQIAKLAPKGDKRGVIEANVEKQSHRFKLELCVSGWRNSQDGYCAFYLTVTDQPDVFVARYRVQAGEITRLSSIRHDFHLGVGFPNFCQQESLEHIMVDNMVKFQVTVEVFTSHSIVMPPSRPLSIGQLLRPETVLTSLMTNMYRERLHTDVTLVIILLKTNQKKIQIFLLI</sequence>
<feature type="region of interest" description="Disordered" evidence="1">
    <location>
        <begin position="1"/>
        <end position="31"/>
    </location>
</feature>
<reference evidence="2 3" key="1">
    <citation type="journal article" date="2013" name="Curr. Biol.">
        <title>The Genome of the Foraminiferan Reticulomyxa filosa.</title>
        <authorList>
            <person name="Glockner G."/>
            <person name="Hulsmann N."/>
            <person name="Schleicher M."/>
            <person name="Noegel A.A."/>
            <person name="Eichinger L."/>
            <person name="Gallinger C."/>
            <person name="Pawlowski J."/>
            <person name="Sierra R."/>
            <person name="Euteneuer U."/>
            <person name="Pillet L."/>
            <person name="Moustafa A."/>
            <person name="Platzer M."/>
            <person name="Groth M."/>
            <person name="Szafranski K."/>
            <person name="Schliwa M."/>
        </authorList>
    </citation>
    <scope>NUCLEOTIDE SEQUENCE [LARGE SCALE GENOMIC DNA]</scope>
</reference>
<dbReference type="EMBL" id="ASPP01007632">
    <property type="protein sequence ID" value="ETO26795.1"/>
    <property type="molecule type" value="Genomic_DNA"/>
</dbReference>
<dbReference type="Proteomes" id="UP000023152">
    <property type="component" value="Unassembled WGS sequence"/>
</dbReference>
<evidence type="ECO:0000313" key="2">
    <source>
        <dbReference type="EMBL" id="ETO26795.1"/>
    </source>
</evidence>
<proteinExistence type="predicted"/>
<feature type="compositionally biased region" description="Polar residues" evidence="1">
    <location>
        <begin position="13"/>
        <end position="25"/>
    </location>
</feature>
<evidence type="ECO:0000256" key="1">
    <source>
        <dbReference type="SAM" id="MobiDB-lite"/>
    </source>
</evidence>
<gene>
    <name evidence="2" type="ORF">RFI_10341</name>
</gene>
<accession>X6NKF0</accession>
<evidence type="ECO:0000313" key="3">
    <source>
        <dbReference type="Proteomes" id="UP000023152"/>
    </source>
</evidence>
<name>X6NKF0_RETFI</name>